<dbReference type="AlphaFoldDB" id="A0ABD7YQR4"/>
<reference evidence="2 3" key="1">
    <citation type="submission" date="2022-02" db="EMBL/GenBank/DDBJ databases">
        <title>Emergence and expansion in Europe of a Vibrio aestuarianus clonal complex pathogenic for oysters.</title>
        <authorList>
            <person name="Mesnil A."/>
            <person name="Travers M.-A."/>
        </authorList>
    </citation>
    <scope>NUCLEOTIDE SEQUENCE [LARGE SCALE GENOMIC DNA]</scope>
    <source>
        <strain evidence="2 3">U17</strain>
    </source>
</reference>
<gene>
    <name evidence="2" type="ORF">PYE67_14375</name>
</gene>
<proteinExistence type="predicted"/>
<organism evidence="2 3">
    <name type="scientific">Vibrio aestuarianus</name>
    <dbReference type="NCBI Taxonomy" id="28171"/>
    <lineage>
        <taxon>Bacteria</taxon>
        <taxon>Pseudomonadati</taxon>
        <taxon>Pseudomonadota</taxon>
        <taxon>Gammaproteobacteria</taxon>
        <taxon>Vibrionales</taxon>
        <taxon>Vibrionaceae</taxon>
        <taxon>Vibrio</taxon>
    </lineage>
</organism>
<dbReference type="SMART" id="SM00974">
    <property type="entry name" value="T5orf172"/>
    <property type="match status" value="1"/>
</dbReference>
<evidence type="ECO:0000313" key="2">
    <source>
        <dbReference type="EMBL" id="WGK87306.1"/>
    </source>
</evidence>
<accession>A0ABD7YQR4</accession>
<evidence type="ECO:0000313" key="3">
    <source>
        <dbReference type="Proteomes" id="UP001241226"/>
    </source>
</evidence>
<dbReference type="InterPro" id="IPR018306">
    <property type="entry name" value="Phage_T5_Orf172_DNA-bd"/>
</dbReference>
<dbReference type="Proteomes" id="UP001241226">
    <property type="component" value="Chromosome 2"/>
</dbReference>
<feature type="domain" description="Bacteriophage T5 Orf172 DNA-binding" evidence="1">
    <location>
        <begin position="13"/>
        <end position="91"/>
    </location>
</feature>
<protein>
    <submittedName>
        <fullName evidence="2">GIY-YIG nuclease family protein</fullName>
    </submittedName>
</protein>
<dbReference type="EMBL" id="CP118712">
    <property type="protein sequence ID" value="WGK87306.1"/>
    <property type="molecule type" value="Genomic_DNA"/>
</dbReference>
<name>A0ABD7YQR4_9VIBR</name>
<sequence>MKDQGYLYIFRDENNNNLIKVGFSKDPIARIEQLYNTSSAERFTMYCLWHVDNMRKAEEVAHFVLKDHRINPKREFFEIAPEPHFSAYDTVDYDTSCIYLDALIENIDNMLYDMDVEAVDVNIRKFYEHYYEGRYLFPEGVKGF</sequence>
<dbReference type="Pfam" id="PF10544">
    <property type="entry name" value="T5orf172"/>
    <property type="match status" value="1"/>
</dbReference>
<evidence type="ECO:0000259" key="1">
    <source>
        <dbReference type="SMART" id="SM00974"/>
    </source>
</evidence>
<dbReference type="RefSeq" id="WP_261927012.1">
    <property type="nucleotide sequence ID" value="NZ_CALYLG010000238.1"/>
</dbReference>